<dbReference type="InterPro" id="IPR052925">
    <property type="entry name" value="Phage_Integrase-like_Recomb"/>
</dbReference>
<dbReference type="GO" id="GO:0006310">
    <property type="term" value="P:DNA recombination"/>
    <property type="evidence" value="ECO:0007669"/>
    <property type="project" value="UniProtKB-KW"/>
</dbReference>
<evidence type="ECO:0000256" key="1">
    <source>
        <dbReference type="ARBA" id="ARBA00023172"/>
    </source>
</evidence>
<dbReference type="GO" id="GO:0015074">
    <property type="term" value="P:DNA integration"/>
    <property type="evidence" value="ECO:0007669"/>
    <property type="project" value="InterPro"/>
</dbReference>
<dbReference type="CDD" id="cd00799">
    <property type="entry name" value="INT_Cre_C"/>
    <property type="match status" value="1"/>
</dbReference>
<keyword evidence="1" id="KW-0233">DNA recombination</keyword>
<protein>
    <recommendedName>
        <fullName evidence="2">Tyr recombinase domain-containing protein</fullName>
    </recommendedName>
</protein>
<dbReference type="GO" id="GO:0003677">
    <property type="term" value="F:DNA binding"/>
    <property type="evidence" value="ECO:0007669"/>
    <property type="project" value="InterPro"/>
</dbReference>
<dbReference type="InterPro" id="IPR002104">
    <property type="entry name" value="Integrase_catalytic"/>
</dbReference>
<dbReference type="SUPFAM" id="SSF56349">
    <property type="entry name" value="DNA breaking-rejoining enzymes"/>
    <property type="match status" value="1"/>
</dbReference>
<name>A0A358DY31_9ALTE</name>
<sequence length="243" mass="27221">MAALSQWHQTQGFVDPAKAPQVKKVLKGIRALHPAPVKKAKPLNVSVLETLDLHLNETIAHGDMLTSRRALRDRALIWVGFWRGFRSDELVRLRIEHIQTRSGTELSAYLPHSKGDRSYQGKYYVLPKLNALCPAKALSTWKEALGENTGPVFRKIDRWGAIHQPPLNAGSVSGVLKRSLASAGIDNAQAFSSHSLRRGFAHWAASNQWDVNELMQYVGWQDARTALSYLTTMQHRLPQLTSD</sequence>
<dbReference type="Gene3D" id="1.10.443.10">
    <property type="entry name" value="Intergrase catalytic core"/>
    <property type="match status" value="1"/>
</dbReference>
<dbReference type="PROSITE" id="PS51898">
    <property type="entry name" value="TYR_RECOMBINASE"/>
    <property type="match status" value="1"/>
</dbReference>
<proteinExistence type="predicted"/>
<dbReference type="InterPro" id="IPR013762">
    <property type="entry name" value="Integrase-like_cat_sf"/>
</dbReference>
<evidence type="ECO:0000313" key="4">
    <source>
        <dbReference type="Proteomes" id="UP000264779"/>
    </source>
</evidence>
<accession>A0A358DY31</accession>
<gene>
    <name evidence="3" type="ORF">DEB45_08080</name>
</gene>
<evidence type="ECO:0000259" key="2">
    <source>
        <dbReference type="PROSITE" id="PS51898"/>
    </source>
</evidence>
<evidence type="ECO:0000313" key="3">
    <source>
        <dbReference type="EMBL" id="HBU51204.1"/>
    </source>
</evidence>
<dbReference type="AlphaFoldDB" id="A0A358DY31"/>
<reference evidence="3 4" key="1">
    <citation type="journal article" date="2018" name="Nat. Biotechnol.">
        <title>A standardized bacterial taxonomy based on genome phylogeny substantially revises the tree of life.</title>
        <authorList>
            <person name="Parks D.H."/>
            <person name="Chuvochina M."/>
            <person name="Waite D.W."/>
            <person name="Rinke C."/>
            <person name="Skarshewski A."/>
            <person name="Chaumeil P.A."/>
            <person name="Hugenholtz P."/>
        </authorList>
    </citation>
    <scope>NUCLEOTIDE SEQUENCE [LARGE SCALE GENOMIC DNA]</scope>
    <source>
        <strain evidence="3">UBA11621</strain>
    </source>
</reference>
<comment type="caution">
    <text evidence="3">The sequence shown here is derived from an EMBL/GenBank/DDBJ whole genome shotgun (WGS) entry which is preliminary data.</text>
</comment>
<dbReference type="PANTHER" id="PTHR34605">
    <property type="entry name" value="PHAGE_INTEGRASE DOMAIN-CONTAINING PROTEIN"/>
    <property type="match status" value="1"/>
</dbReference>
<dbReference type="Pfam" id="PF00589">
    <property type="entry name" value="Phage_integrase"/>
    <property type="match status" value="1"/>
</dbReference>
<organism evidence="3 4">
    <name type="scientific">Alteromonas australica</name>
    <dbReference type="NCBI Taxonomy" id="589873"/>
    <lineage>
        <taxon>Bacteria</taxon>
        <taxon>Pseudomonadati</taxon>
        <taxon>Pseudomonadota</taxon>
        <taxon>Gammaproteobacteria</taxon>
        <taxon>Alteromonadales</taxon>
        <taxon>Alteromonadaceae</taxon>
        <taxon>Alteromonas/Salinimonas group</taxon>
        <taxon>Alteromonas</taxon>
    </lineage>
</organism>
<dbReference type="EMBL" id="DONK01000119">
    <property type="protein sequence ID" value="HBU51204.1"/>
    <property type="molecule type" value="Genomic_DNA"/>
</dbReference>
<dbReference type="SUPFAM" id="SSF47823">
    <property type="entry name" value="lambda integrase-like, N-terminal domain"/>
    <property type="match status" value="1"/>
</dbReference>
<dbReference type="Proteomes" id="UP000264779">
    <property type="component" value="Unassembled WGS sequence"/>
</dbReference>
<feature type="domain" description="Tyr recombinase" evidence="2">
    <location>
        <begin position="38"/>
        <end position="243"/>
    </location>
</feature>
<dbReference type="InterPro" id="IPR011010">
    <property type="entry name" value="DNA_brk_join_enz"/>
</dbReference>
<dbReference type="PANTHER" id="PTHR34605:SF4">
    <property type="entry name" value="DNA ADENINE METHYLTRANSFERASE"/>
    <property type="match status" value="1"/>
</dbReference>